<dbReference type="InterPro" id="IPR033726">
    <property type="entry name" value="LIM2_prickle"/>
</dbReference>
<keyword evidence="5 6" id="KW-0440">LIM domain</keyword>
<dbReference type="InterPro" id="IPR047120">
    <property type="entry name" value="Pk/Esn/Tes"/>
</dbReference>
<feature type="domain" description="LIM zinc-binding" evidence="8">
    <location>
        <begin position="248"/>
        <end position="307"/>
    </location>
</feature>
<protein>
    <submittedName>
        <fullName evidence="10">Prickle planar cell polarity protein 3</fullName>
    </submittedName>
</protein>
<dbReference type="Ensembl" id="ENSANIT00000020982.1">
    <property type="protein sequence ID" value="ENSANIP00000020305.1"/>
    <property type="gene ID" value="ENSANIG00000013817.1"/>
</dbReference>
<dbReference type="InterPro" id="IPR033725">
    <property type="entry name" value="LIM1_prickle"/>
</dbReference>
<dbReference type="CDD" id="cd09415">
    <property type="entry name" value="LIM1_Prickle"/>
    <property type="match status" value="1"/>
</dbReference>
<dbReference type="Proteomes" id="UP000694541">
    <property type="component" value="Unplaced"/>
</dbReference>
<evidence type="ECO:0000313" key="11">
    <source>
        <dbReference type="Proteomes" id="UP000694541"/>
    </source>
</evidence>
<dbReference type="SUPFAM" id="SSF57716">
    <property type="entry name" value="Glucocorticoid receptor-like (DNA-binding domain)"/>
    <property type="match status" value="2"/>
</dbReference>
<feature type="domain" description="LIM zinc-binding" evidence="8">
    <location>
        <begin position="182"/>
        <end position="247"/>
    </location>
</feature>
<dbReference type="FunFam" id="2.10.110.10:FF:000005">
    <property type="entry name" value="Testin isoform 1"/>
    <property type="match status" value="1"/>
</dbReference>
<dbReference type="InterPro" id="IPR001781">
    <property type="entry name" value="Znf_LIM"/>
</dbReference>
<feature type="compositionally biased region" description="Gly residues" evidence="7">
    <location>
        <begin position="444"/>
        <end position="461"/>
    </location>
</feature>
<dbReference type="InterPro" id="IPR010442">
    <property type="entry name" value="PET_domain"/>
</dbReference>
<dbReference type="AlphaFoldDB" id="A0A8B9RZH8"/>
<evidence type="ECO:0000313" key="10">
    <source>
        <dbReference type="Ensembl" id="ENSANIP00000020305.1"/>
    </source>
</evidence>
<evidence type="ECO:0000256" key="3">
    <source>
        <dbReference type="ARBA" id="ARBA00022737"/>
    </source>
</evidence>
<dbReference type="Pfam" id="PF00412">
    <property type="entry name" value="LIM"/>
    <property type="match status" value="2"/>
</dbReference>
<feature type="compositionally biased region" description="Gly residues" evidence="7">
    <location>
        <begin position="420"/>
        <end position="433"/>
    </location>
</feature>
<dbReference type="FunFam" id="2.10.110.10:FF:000035">
    <property type="entry name" value="prickle-like protein 2 isoform X1"/>
    <property type="match status" value="1"/>
</dbReference>
<sequence>GSSNPSQPSRGPRHPPQDPDRGQPCQACGDQCPGFLVHGWRKICQHCKCPRGEHAAGGVPVDLERLMCRLVSDFHPHPVSDDDSGCAPEEYAWAPPGLKPEQVSQFFSCLPEEKVPYLNSPGERYRVRQLLHQLPPHDSEPQYCNALDESERRELKLFAQQRKRENLGRGNARPFPLTITGAICQQCGRQIAGGEMAVFAGRAGHGACWHPQCFQCSQCGELLVDLIYFYQDGRIYCGRHHAETRRPRCQACDEIIFAARCTEAEGRHWHLRHFCCFECEGPLGGRRYLLRHGRPYCPPCYQARHAHYCDACGDPIGEFGGDLGVSGGSPGLPRGDLGGFGGGARGFLRGVSKGIQRQSGAAGGLQGVPGGLQGLSKGIQGELGGFRGSQGVSKGSPRGFRGSWGASGGPKGPPRAPWGDSGGARGNSGGVGGLQEVSKRSLEGFGGSQGGFRGSPGGARGIRGSPKGIHMIPGVSHGSPSGTLGVPGGLQGGFRDLQGVPKRIQGGFRDLQGVPKRIQDSQENPGVPPWVRGSRRGSERPPKPQAFGEGGGKKNQGAAPPPPAASRRLTASF</sequence>
<evidence type="ECO:0000256" key="4">
    <source>
        <dbReference type="ARBA" id="ARBA00022833"/>
    </source>
</evidence>
<keyword evidence="11" id="KW-1185">Reference proteome</keyword>
<evidence type="ECO:0000256" key="7">
    <source>
        <dbReference type="SAM" id="MobiDB-lite"/>
    </source>
</evidence>
<evidence type="ECO:0000256" key="6">
    <source>
        <dbReference type="PROSITE-ProRule" id="PRU00125"/>
    </source>
</evidence>
<comment type="similarity">
    <text evidence="1">Belongs to the prickle / espinas / testin family.</text>
</comment>
<dbReference type="GO" id="GO:0008270">
    <property type="term" value="F:zinc ion binding"/>
    <property type="evidence" value="ECO:0007669"/>
    <property type="project" value="InterPro"/>
</dbReference>
<evidence type="ECO:0000256" key="2">
    <source>
        <dbReference type="ARBA" id="ARBA00022723"/>
    </source>
</evidence>
<evidence type="ECO:0000256" key="1">
    <source>
        <dbReference type="ARBA" id="ARBA00008268"/>
    </source>
</evidence>
<dbReference type="Pfam" id="PF06297">
    <property type="entry name" value="PET"/>
    <property type="match status" value="1"/>
</dbReference>
<feature type="region of interest" description="Disordered" evidence="7">
    <location>
        <begin position="379"/>
        <end position="470"/>
    </location>
</feature>
<dbReference type="SMART" id="SM00132">
    <property type="entry name" value="LIM"/>
    <property type="match status" value="2"/>
</dbReference>
<reference evidence="10" key="2">
    <citation type="submission" date="2025-09" db="UniProtKB">
        <authorList>
            <consortium name="Ensembl"/>
        </authorList>
    </citation>
    <scope>IDENTIFICATION</scope>
</reference>
<keyword evidence="2 6" id="KW-0479">Metal-binding</keyword>
<keyword evidence="3" id="KW-0677">Repeat</keyword>
<keyword evidence="4 6" id="KW-0862">Zinc</keyword>
<dbReference type="PROSITE" id="PS51303">
    <property type="entry name" value="PET"/>
    <property type="match status" value="1"/>
</dbReference>
<feature type="region of interest" description="Disordered" evidence="7">
    <location>
        <begin position="509"/>
        <end position="573"/>
    </location>
</feature>
<evidence type="ECO:0000256" key="5">
    <source>
        <dbReference type="ARBA" id="ARBA00023038"/>
    </source>
</evidence>
<accession>A0A8B9RZH8</accession>
<dbReference type="CDD" id="cd09827">
    <property type="entry name" value="PET_Prickle"/>
    <property type="match status" value="1"/>
</dbReference>
<reference evidence="10" key="1">
    <citation type="submission" date="2025-08" db="UniProtKB">
        <authorList>
            <consortium name="Ensembl"/>
        </authorList>
    </citation>
    <scope>IDENTIFICATION</scope>
</reference>
<dbReference type="PANTHER" id="PTHR24211:SF19">
    <property type="entry name" value="PRICKLE PLANAR CELL POLARITY PROTEIN 3"/>
    <property type="match status" value="1"/>
</dbReference>
<dbReference type="CDD" id="cd09418">
    <property type="entry name" value="LIM2_Prickle"/>
    <property type="match status" value="1"/>
</dbReference>
<feature type="domain" description="PET" evidence="9">
    <location>
        <begin position="72"/>
        <end position="180"/>
    </location>
</feature>
<dbReference type="PANTHER" id="PTHR24211">
    <property type="entry name" value="LIM DOMAIN-CONTAINING PROTEIN"/>
    <property type="match status" value="1"/>
</dbReference>
<feature type="region of interest" description="Disordered" evidence="7">
    <location>
        <begin position="1"/>
        <end position="23"/>
    </location>
</feature>
<organism evidence="10 11">
    <name type="scientific">Accipiter nisus</name>
    <name type="common">Eurasian sparrowhawk</name>
    <dbReference type="NCBI Taxonomy" id="211598"/>
    <lineage>
        <taxon>Eukaryota</taxon>
        <taxon>Metazoa</taxon>
        <taxon>Chordata</taxon>
        <taxon>Craniata</taxon>
        <taxon>Vertebrata</taxon>
        <taxon>Euteleostomi</taxon>
        <taxon>Archelosauria</taxon>
        <taxon>Archosauria</taxon>
        <taxon>Dinosauria</taxon>
        <taxon>Saurischia</taxon>
        <taxon>Theropoda</taxon>
        <taxon>Coelurosauria</taxon>
        <taxon>Aves</taxon>
        <taxon>Neognathae</taxon>
        <taxon>Neoaves</taxon>
        <taxon>Telluraves</taxon>
        <taxon>Accipitrimorphae</taxon>
        <taxon>Accipitriformes</taxon>
        <taxon>Accipitridae</taxon>
        <taxon>Accipitrinae</taxon>
        <taxon>Accipiter</taxon>
    </lineage>
</organism>
<dbReference type="PROSITE" id="PS50023">
    <property type="entry name" value="LIM_DOMAIN_2"/>
    <property type="match status" value="2"/>
</dbReference>
<name>A0A8B9RZH8_9AVES</name>
<dbReference type="PROSITE" id="PS00478">
    <property type="entry name" value="LIM_DOMAIN_1"/>
    <property type="match status" value="1"/>
</dbReference>
<dbReference type="InterPro" id="IPR033723">
    <property type="entry name" value="PET_prickle"/>
</dbReference>
<dbReference type="Gene3D" id="2.10.110.10">
    <property type="entry name" value="Cysteine Rich Protein"/>
    <property type="match status" value="2"/>
</dbReference>
<evidence type="ECO:0000259" key="9">
    <source>
        <dbReference type="PROSITE" id="PS51303"/>
    </source>
</evidence>
<evidence type="ECO:0000259" key="8">
    <source>
        <dbReference type="PROSITE" id="PS50023"/>
    </source>
</evidence>
<proteinExistence type="inferred from homology"/>